<sequence length="75" mass="7883">MSRAASSVVWATPLSLGYELTPATMAAQLVRTELELFPAVVDVLPSTTPGTVIVVHEGPARPAAWLAELREAGIV</sequence>
<dbReference type="RefSeq" id="WP_183341878.1">
    <property type="nucleotide sequence ID" value="NZ_JACHNU010000002.1"/>
</dbReference>
<reference evidence="1 2" key="1">
    <citation type="submission" date="2020-08" db="EMBL/GenBank/DDBJ databases">
        <title>Genomic Encyclopedia of Archaeal and Bacterial Type Strains, Phase II (KMG-II): from individual species to whole genera.</title>
        <authorList>
            <person name="Goeker M."/>
        </authorList>
    </citation>
    <scope>NUCLEOTIDE SEQUENCE [LARGE SCALE GENOMIC DNA]</scope>
    <source>
        <strain evidence="1 2">DSM 23288</strain>
    </source>
</reference>
<protein>
    <submittedName>
        <fullName evidence="1">Uncharacterized protein</fullName>
    </submittedName>
</protein>
<comment type="caution">
    <text evidence="1">The sequence shown here is derived from an EMBL/GenBank/DDBJ whole genome shotgun (WGS) entry which is preliminary data.</text>
</comment>
<dbReference type="EMBL" id="JACHNU010000002">
    <property type="protein sequence ID" value="MBB4662590.1"/>
    <property type="molecule type" value="Genomic_DNA"/>
</dbReference>
<dbReference type="Proteomes" id="UP000585272">
    <property type="component" value="Unassembled WGS sequence"/>
</dbReference>
<evidence type="ECO:0000313" key="1">
    <source>
        <dbReference type="EMBL" id="MBB4662590.1"/>
    </source>
</evidence>
<dbReference type="AlphaFoldDB" id="A0A840IF73"/>
<evidence type="ECO:0000313" key="2">
    <source>
        <dbReference type="Proteomes" id="UP000585272"/>
    </source>
</evidence>
<keyword evidence="2" id="KW-1185">Reference proteome</keyword>
<accession>A0A840IF73</accession>
<organism evidence="1 2">
    <name type="scientific">Conexibacter arvalis</name>
    <dbReference type="NCBI Taxonomy" id="912552"/>
    <lineage>
        <taxon>Bacteria</taxon>
        <taxon>Bacillati</taxon>
        <taxon>Actinomycetota</taxon>
        <taxon>Thermoleophilia</taxon>
        <taxon>Solirubrobacterales</taxon>
        <taxon>Conexibacteraceae</taxon>
        <taxon>Conexibacter</taxon>
    </lineage>
</organism>
<proteinExistence type="predicted"/>
<gene>
    <name evidence="1" type="ORF">BDZ31_002176</name>
</gene>
<name>A0A840IF73_9ACTN</name>